<reference evidence="2 3" key="1">
    <citation type="submission" date="2014-04" db="EMBL/GenBank/DDBJ databases">
        <authorList>
            <consortium name="DOE Joint Genome Institute"/>
            <person name="Kuo A."/>
            <person name="Tarkka M."/>
            <person name="Buscot F."/>
            <person name="Kohler A."/>
            <person name="Nagy L.G."/>
            <person name="Floudas D."/>
            <person name="Copeland A."/>
            <person name="Barry K.W."/>
            <person name="Cichocki N."/>
            <person name="Veneault-Fourrey C."/>
            <person name="LaButti K."/>
            <person name="Lindquist E.A."/>
            <person name="Lipzen A."/>
            <person name="Lundell T."/>
            <person name="Morin E."/>
            <person name="Murat C."/>
            <person name="Sun H."/>
            <person name="Tunlid A."/>
            <person name="Henrissat B."/>
            <person name="Grigoriev I.V."/>
            <person name="Hibbett D.S."/>
            <person name="Martin F."/>
            <person name="Nordberg H.P."/>
            <person name="Cantor M.N."/>
            <person name="Hua S.X."/>
        </authorList>
    </citation>
    <scope>NUCLEOTIDE SEQUENCE [LARGE SCALE GENOMIC DNA]</scope>
    <source>
        <strain evidence="2 3">F 1598</strain>
    </source>
</reference>
<organism evidence="2 3">
    <name type="scientific">Piloderma croceum (strain F 1598)</name>
    <dbReference type="NCBI Taxonomy" id="765440"/>
    <lineage>
        <taxon>Eukaryota</taxon>
        <taxon>Fungi</taxon>
        <taxon>Dikarya</taxon>
        <taxon>Basidiomycota</taxon>
        <taxon>Agaricomycotina</taxon>
        <taxon>Agaricomycetes</taxon>
        <taxon>Agaricomycetidae</taxon>
        <taxon>Atheliales</taxon>
        <taxon>Atheliaceae</taxon>
        <taxon>Piloderma</taxon>
    </lineage>
</organism>
<sequence length="263" mass="29561">MALIIDGCSDSSRTYTYLSPRSSASLTSDNYSGTPPRSFSSTSQRRSPSVRIPVPTPTPPLTPPASNEDDIVTRILEYSVGDESQHMHIPGVDEAMYDQIKSHTDARSEHLQYYYDCNACSIVIDTLASDMHESIQEYLMESLKFSLRRWVTSIVANVNVTIMGAVDRDLVSSDGTKLKGKTPDQGFQVKIPGVEVRDYPNIAVEVGYSESHPDLVDDARHWLTQTHDEPVLAVLIFCFKKPLQDSDFADFKKWKAFIEVYER</sequence>
<feature type="compositionally biased region" description="Polar residues" evidence="1">
    <location>
        <begin position="21"/>
        <end position="33"/>
    </location>
</feature>
<evidence type="ECO:0000313" key="2">
    <source>
        <dbReference type="EMBL" id="KIM71529.1"/>
    </source>
</evidence>
<feature type="compositionally biased region" description="Low complexity" evidence="1">
    <location>
        <begin position="35"/>
        <end position="53"/>
    </location>
</feature>
<dbReference type="InParanoid" id="A0A0C3ETY4"/>
<keyword evidence="3" id="KW-1185">Reference proteome</keyword>
<dbReference type="EMBL" id="KN833286">
    <property type="protein sequence ID" value="KIM71529.1"/>
    <property type="molecule type" value="Genomic_DNA"/>
</dbReference>
<dbReference type="Proteomes" id="UP000054166">
    <property type="component" value="Unassembled WGS sequence"/>
</dbReference>
<gene>
    <name evidence="2" type="ORF">PILCRDRAFT_16992</name>
</gene>
<feature type="compositionally biased region" description="Pro residues" evidence="1">
    <location>
        <begin position="54"/>
        <end position="63"/>
    </location>
</feature>
<proteinExistence type="predicted"/>
<name>A0A0C3ETY4_PILCF</name>
<dbReference type="HOGENOM" id="CLU_1058114_0_0_1"/>
<feature type="region of interest" description="Disordered" evidence="1">
    <location>
        <begin position="21"/>
        <end position="67"/>
    </location>
</feature>
<reference evidence="3" key="2">
    <citation type="submission" date="2015-01" db="EMBL/GenBank/DDBJ databases">
        <title>Evolutionary Origins and Diversification of the Mycorrhizal Mutualists.</title>
        <authorList>
            <consortium name="DOE Joint Genome Institute"/>
            <consortium name="Mycorrhizal Genomics Consortium"/>
            <person name="Kohler A."/>
            <person name="Kuo A."/>
            <person name="Nagy L.G."/>
            <person name="Floudas D."/>
            <person name="Copeland A."/>
            <person name="Barry K.W."/>
            <person name="Cichocki N."/>
            <person name="Veneault-Fourrey C."/>
            <person name="LaButti K."/>
            <person name="Lindquist E.A."/>
            <person name="Lipzen A."/>
            <person name="Lundell T."/>
            <person name="Morin E."/>
            <person name="Murat C."/>
            <person name="Riley R."/>
            <person name="Ohm R."/>
            <person name="Sun H."/>
            <person name="Tunlid A."/>
            <person name="Henrissat B."/>
            <person name="Grigoriev I.V."/>
            <person name="Hibbett D.S."/>
            <person name="Martin F."/>
        </authorList>
    </citation>
    <scope>NUCLEOTIDE SEQUENCE [LARGE SCALE GENOMIC DNA]</scope>
    <source>
        <strain evidence="3">F 1598</strain>
    </source>
</reference>
<accession>A0A0C3ETY4</accession>
<evidence type="ECO:0000313" key="3">
    <source>
        <dbReference type="Proteomes" id="UP000054166"/>
    </source>
</evidence>
<dbReference type="OrthoDB" id="76567at2759"/>
<evidence type="ECO:0000256" key="1">
    <source>
        <dbReference type="SAM" id="MobiDB-lite"/>
    </source>
</evidence>
<protein>
    <submittedName>
        <fullName evidence="2">Uncharacterized protein</fullName>
    </submittedName>
</protein>
<dbReference type="AlphaFoldDB" id="A0A0C3ETY4"/>